<dbReference type="WBParaSite" id="nRc.2.0.1.t10090-RA">
    <property type="protein sequence ID" value="nRc.2.0.1.t10090-RA"/>
    <property type="gene ID" value="nRc.2.0.1.g10090"/>
</dbReference>
<keyword evidence="1" id="KW-1185">Reference proteome</keyword>
<name>A0A915I7G1_ROMCU</name>
<organism evidence="1 2">
    <name type="scientific">Romanomermis culicivorax</name>
    <name type="common">Nematode worm</name>
    <dbReference type="NCBI Taxonomy" id="13658"/>
    <lineage>
        <taxon>Eukaryota</taxon>
        <taxon>Metazoa</taxon>
        <taxon>Ecdysozoa</taxon>
        <taxon>Nematoda</taxon>
        <taxon>Enoplea</taxon>
        <taxon>Dorylaimia</taxon>
        <taxon>Mermithida</taxon>
        <taxon>Mermithoidea</taxon>
        <taxon>Mermithidae</taxon>
        <taxon>Romanomermis</taxon>
    </lineage>
</organism>
<sequence>MGGAMIGKRSRITMEAICHFPLFFDDVTVSTSWTLLDSGEPEYKFAILLRSCGNGILARRLVITTTAILNLNSLTAHKVCCNDTSTLFEEKSFAF</sequence>
<accession>A0A915I7G1</accession>
<proteinExistence type="predicted"/>
<dbReference type="Proteomes" id="UP000887565">
    <property type="component" value="Unplaced"/>
</dbReference>
<evidence type="ECO:0000313" key="2">
    <source>
        <dbReference type="WBParaSite" id="nRc.2.0.1.t10090-RA"/>
    </source>
</evidence>
<evidence type="ECO:0000313" key="1">
    <source>
        <dbReference type="Proteomes" id="UP000887565"/>
    </source>
</evidence>
<protein>
    <submittedName>
        <fullName evidence="2">Uncharacterized protein</fullName>
    </submittedName>
</protein>
<reference evidence="2" key="1">
    <citation type="submission" date="2022-11" db="UniProtKB">
        <authorList>
            <consortium name="WormBaseParasite"/>
        </authorList>
    </citation>
    <scope>IDENTIFICATION</scope>
</reference>
<dbReference type="AlphaFoldDB" id="A0A915I7G1"/>